<dbReference type="GO" id="GO:0000270">
    <property type="term" value="P:peptidoglycan metabolic process"/>
    <property type="evidence" value="ECO:0007669"/>
    <property type="project" value="TreeGrafter"/>
</dbReference>
<keyword evidence="5" id="KW-1185">Reference proteome</keyword>
<keyword evidence="2" id="KW-0378">Hydrolase</keyword>
<dbReference type="STRING" id="28128.HMPREF3226_00222"/>
<dbReference type="GO" id="GO:0006508">
    <property type="term" value="P:proteolysis"/>
    <property type="evidence" value="ECO:0007669"/>
    <property type="project" value="InterPro"/>
</dbReference>
<keyword evidence="3" id="KW-0732">Signal</keyword>
<evidence type="ECO:0000256" key="2">
    <source>
        <dbReference type="ARBA" id="ARBA00022801"/>
    </source>
</evidence>
<dbReference type="PATRIC" id="fig|28128.5.peg.222"/>
<dbReference type="PRINTS" id="PR00922">
    <property type="entry name" value="DADACBPTASE3"/>
</dbReference>
<evidence type="ECO:0000256" key="3">
    <source>
        <dbReference type="SAM" id="SignalP"/>
    </source>
</evidence>
<feature type="chain" id="PRO_5007458901" evidence="3">
    <location>
        <begin position="22"/>
        <end position="439"/>
    </location>
</feature>
<dbReference type="eggNOG" id="COG2027">
    <property type="taxonomic scope" value="Bacteria"/>
</dbReference>
<dbReference type="InterPro" id="IPR000667">
    <property type="entry name" value="Peptidase_S13"/>
</dbReference>
<keyword evidence="4" id="KW-0645">Protease</keyword>
<dbReference type="RefSeq" id="WP_060940020.1">
    <property type="nucleotide sequence ID" value="NZ_JAIHUT010000017.1"/>
</dbReference>
<dbReference type="AlphaFoldDB" id="A0A133QN43"/>
<comment type="similarity">
    <text evidence="1">Belongs to the peptidase S13 family.</text>
</comment>
<dbReference type="Gene3D" id="3.50.80.20">
    <property type="entry name" value="D-Ala-D-Ala carboxypeptidase C, peptidase S13"/>
    <property type="match status" value="1"/>
</dbReference>
<dbReference type="Gene3D" id="3.40.710.10">
    <property type="entry name" value="DD-peptidase/beta-lactamase superfamily"/>
    <property type="match status" value="1"/>
</dbReference>
<dbReference type="PANTHER" id="PTHR30023">
    <property type="entry name" value="D-ALANYL-D-ALANINE CARBOXYPEPTIDASE"/>
    <property type="match status" value="1"/>
</dbReference>
<keyword evidence="4" id="KW-0121">Carboxypeptidase</keyword>
<accession>A0A133QN43</accession>
<reference evidence="5" key="1">
    <citation type="submission" date="2016-01" db="EMBL/GenBank/DDBJ databases">
        <authorList>
            <person name="Mitreva M."/>
            <person name="Pepin K.H."/>
            <person name="Mihindukulasuriya K.A."/>
            <person name="Fulton R."/>
            <person name="Fronick C."/>
            <person name="O'Laughlin M."/>
            <person name="Miner T."/>
            <person name="Herter B."/>
            <person name="Rosa B.A."/>
            <person name="Cordes M."/>
            <person name="Tomlinson C."/>
            <person name="Wollam A."/>
            <person name="Palsikar V.B."/>
            <person name="Mardis E.R."/>
            <person name="Wilson R.K."/>
        </authorList>
    </citation>
    <scope>NUCLEOTIDE SEQUENCE [LARGE SCALE GENOMIC DNA]</scope>
    <source>
        <strain evidence="5">MJR7716</strain>
    </source>
</reference>
<dbReference type="PANTHER" id="PTHR30023:SF0">
    <property type="entry name" value="PENICILLIN-SENSITIVE CARBOXYPEPTIDASE A"/>
    <property type="match status" value="1"/>
</dbReference>
<dbReference type="EMBL" id="LRQG01000010">
    <property type="protein sequence ID" value="KXA44305.1"/>
    <property type="molecule type" value="Genomic_DNA"/>
</dbReference>
<organism evidence="4 5">
    <name type="scientific">Prevotella corporis</name>
    <dbReference type="NCBI Taxonomy" id="28128"/>
    <lineage>
        <taxon>Bacteria</taxon>
        <taxon>Pseudomonadati</taxon>
        <taxon>Bacteroidota</taxon>
        <taxon>Bacteroidia</taxon>
        <taxon>Bacteroidales</taxon>
        <taxon>Prevotellaceae</taxon>
        <taxon>Prevotella</taxon>
    </lineage>
</organism>
<feature type="signal peptide" evidence="3">
    <location>
        <begin position="1"/>
        <end position="21"/>
    </location>
</feature>
<evidence type="ECO:0000313" key="5">
    <source>
        <dbReference type="Proteomes" id="UP000070533"/>
    </source>
</evidence>
<comment type="caution">
    <text evidence="4">The sequence shown here is derived from an EMBL/GenBank/DDBJ whole genome shotgun (WGS) entry which is preliminary data.</text>
</comment>
<dbReference type="NCBIfam" id="TIGR00666">
    <property type="entry name" value="PBP4"/>
    <property type="match status" value="1"/>
</dbReference>
<sequence>MRLRYIYALLIAMVLSAPIEAQVYLDSAEVARVLSGKDSVLLSGDDEATIEDDNGDDEGYNSYFQNDSCLTWQQNIKARLDGILQGNLMETTQVGVMVWDLTDDKRLYSYRERVQMRPASTMKCVTAIAALDRLGSDYSFQTRIYYTGSVDDSTQVLNGDIYCVGGMDPLIGGTDITAIAESIRQLNIRTINGNFYADRSFKDKDELGWGWCWDDKNPSLNPLLVNKRDNFISLLRERLHNMGVTHYGIVGERTVPNNARLITTRLHSIEEVMRPMMKKSDNLFAESMFYQIAAAGGGKWSTAKQAASYIKGLIRKVGLTPSNYNIADGSGLSLYNYVSPELEVQLLRYAFQNRNIYDILLKTLPIAGIDGTLRRRMRGTPAAGNVRAKTGTVMGVSSLAGYLTASNQHRLCFSIIVNGGMSNGPMRRLQNSICVALSK</sequence>
<evidence type="ECO:0000256" key="1">
    <source>
        <dbReference type="ARBA" id="ARBA00006096"/>
    </source>
</evidence>
<dbReference type="OrthoDB" id="9802627at2"/>
<dbReference type="InterPro" id="IPR012338">
    <property type="entry name" value="Beta-lactam/transpept-like"/>
</dbReference>
<protein>
    <submittedName>
        <fullName evidence="4">D-alanyl-D-alanine carboxypeptidase/D-alanyl-D-alanine-endopeptidase</fullName>
    </submittedName>
</protein>
<dbReference type="Proteomes" id="UP000070533">
    <property type="component" value="Unassembled WGS sequence"/>
</dbReference>
<gene>
    <name evidence="4" type="ORF">HMPREF3226_00222</name>
</gene>
<name>A0A133QN43_9BACT</name>
<dbReference type="SUPFAM" id="SSF56601">
    <property type="entry name" value="beta-lactamase/transpeptidase-like"/>
    <property type="match status" value="1"/>
</dbReference>
<evidence type="ECO:0000313" key="4">
    <source>
        <dbReference type="EMBL" id="KXA44305.1"/>
    </source>
</evidence>
<proteinExistence type="inferred from homology"/>
<dbReference type="Pfam" id="PF02113">
    <property type="entry name" value="Peptidase_S13"/>
    <property type="match status" value="2"/>
</dbReference>
<dbReference type="GO" id="GO:0004185">
    <property type="term" value="F:serine-type carboxypeptidase activity"/>
    <property type="evidence" value="ECO:0007669"/>
    <property type="project" value="InterPro"/>
</dbReference>